<organism evidence="9 10">
    <name type="scientific">Erythrobacter sanguineus</name>
    <dbReference type="NCBI Taxonomy" id="198312"/>
    <lineage>
        <taxon>Bacteria</taxon>
        <taxon>Pseudomonadati</taxon>
        <taxon>Pseudomonadota</taxon>
        <taxon>Alphaproteobacteria</taxon>
        <taxon>Sphingomonadales</taxon>
        <taxon>Erythrobacteraceae</taxon>
        <taxon>Erythrobacter/Porphyrobacter group</taxon>
        <taxon>Erythrobacter</taxon>
    </lineage>
</organism>
<dbReference type="NCBIfam" id="NF004406">
    <property type="entry name" value="PRK05758.3-2"/>
    <property type="match status" value="1"/>
</dbReference>
<dbReference type="EMBL" id="FRDF01000004">
    <property type="protein sequence ID" value="SHN52787.1"/>
    <property type="molecule type" value="Genomic_DNA"/>
</dbReference>
<dbReference type="RefSeq" id="WP_072673424.1">
    <property type="nucleotide sequence ID" value="NZ_FRDF01000004.1"/>
</dbReference>
<dbReference type="GO" id="GO:0005886">
    <property type="term" value="C:plasma membrane"/>
    <property type="evidence" value="ECO:0007669"/>
    <property type="project" value="UniProtKB-SubCell"/>
</dbReference>
<dbReference type="PRINTS" id="PR00125">
    <property type="entry name" value="ATPASEDELTA"/>
</dbReference>
<evidence type="ECO:0000256" key="4">
    <source>
        <dbReference type="ARBA" id="ARBA00023065"/>
    </source>
</evidence>
<protein>
    <recommendedName>
        <fullName evidence="8">ATP synthase subunit delta</fullName>
    </recommendedName>
    <alternativeName>
        <fullName evidence="8">ATP synthase F(1) sector subunit delta</fullName>
    </alternativeName>
    <alternativeName>
        <fullName evidence="8">F-type ATPase subunit delta</fullName>
        <shortName evidence="8">F-ATPase subunit delta</shortName>
    </alternativeName>
</protein>
<dbReference type="STRING" id="198312.SAMN02745193_00865"/>
<comment type="subcellular location">
    <subcellularLocation>
        <location evidence="8">Cell membrane</location>
        <topology evidence="8">Peripheral membrane protein</topology>
    </subcellularLocation>
    <subcellularLocation>
        <location evidence="1">Membrane</location>
    </subcellularLocation>
</comment>
<name>A0A1M7S2F1_9SPHN</name>
<proteinExistence type="inferred from homology"/>
<evidence type="ECO:0000256" key="6">
    <source>
        <dbReference type="ARBA" id="ARBA00023196"/>
    </source>
</evidence>
<evidence type="ECO:0000256" key="3">
    <source>
        <dbReference type="ARBA" id="ARBA00022781"/>
    </source>
</evidence>
<keyword evidence="8" id="KW-1003">Cell membrane</keyword>
<evidence type="ECO:0000256" key="5">
    <source>
        <dbReference type="ARBA" id="ARBA00023136"/>
    </source>
</evidence>
<gene>
    <name evidence="8" type="primary">atpH</name>
    <name evidence="9" type="ORF">SAMN02745193_00865</name>
</gene>
<dbReference type="AlphaFoldDB" id="A0A1M7S2F1"/>
<keyword evidence="6 8" id="KW-0139">CF(1)</keyword>
<evidence type="ECO:0000256" key="1">
    <source>
        <dbReference type="ARBA" id="ARBA00004370"/>
    </source>
</evidence>
<comment type="similarity">
    <text evidence="8">Belongs to the ATPase delta chain family.</text>
</comment>
<dbReference type="NCBIfam" id="TIGR01145">
    <property type="entry name" value="ATP_synt_delta"/>
    <property type="match status" value="1"/>
</dbReference>
<keyword evidence="3 8" id="KW-0375">Hydrogen ion transport</keyword>
<accession>A0A1M7S2F1</accession>
<dbReference type="OrthoDB" id="9796185at2"/>
<keyword evidence="4 8" id="KW-0406">Ion transport</keyword>
<dbReference type="SUPFAM" id="SSF47928">
    <property type="entry name" value="N-terminal domain of the delta subunit of the F1F0-ATP synthase"/>
    <property type="match status" value="1"/>
</dbReference>
<dbReference type="PANTHER" id="PTHR11910">
    <property type="entry name" value="ATP SYNTHASE DELTA CHAIN"/>
    <property type="match status" value="1"/>
</dbReference>
<dbReference type="InterPro" id="IPR000711">
    <property type="entry name" value="ATPase_OSCP/dsu"/>
</dbReference>
<dbReference type="InterPro" id="IPR026015">
    <property type="entry name" value="ATP_synth_OSCP/delta_N_sf"/>
</dbReference>
<comment type="function">
    <text evidence="8">This protein is part of the stalk that links CF(0) to CF(1). It either transmits conformational changes from CF(0) to CF(1) or is implicated in proton conduction.</text>
</comment>
<keyword evidence="5 8" id="KW-0472">Membrane</keyword>
<sequence>MDISAGIKASLAGRYASALFDLASENGKVTPVESDLETLGAALTESADLAALTTNPELSRSAQGAAMAAVAKKLKLSALTTNFLSVLAANRRLSKLPSIIAAFKAIAAAQRGEITASVTSAHPLSDDQLATLKTKLTAREGRTVMLSAKVDPDLLGGLVVTIGSQRIDASIRTRLNSLAKAMQA</sequence>
<keyword evidence="2 8" id="KW-0813">Transport</keyword>
<comment type="function">
    <text evidence="8">F(1)F(0) ATP synthase produces ATP from ADP in the presence of a proton or sodium gradient. F-type ATPases consist of two structural domains, F(1) containing the extramembraneous catalytic core and F(0) containing the membrane proton channel, linked together by a central stalk and a peripheral stalk. During catalysis, ATP synthesis in the catalytic domain of F(1) is coupled via a rotary mechanism of the central stalk subunits to proton translocation.</text>
</comment>
<dbReference type="Proteomes" id="UP000184391">
    <property type="component" value="Unassembled WGS sequence"/>
</dbReference>
<keyword evidence="10" id="KW-1185">Reference proteome</keyword>
<dbReference type="GO" id="GO:0046933">
    <property type="term" value="F:proton-transporting ATP synthase activity, rotational mechanism"/>
    <property type="evidence" value="ECO:0007669"/>
    <property type="project" value="UniProtKB-UniRule"/>
</dbReference>
<dbReference type="HAMAP" id="MF_01416">
    <property type="entry name" value="ATP_synth_delta_bact"/>
    <property type="match status" value="1"/>
</dbReference>
<evidence type="ECO:0000256" key="8">
    <source>
        <dbReference type="HAMAP-Rule" id="MF_01416"/>
    </source>
</evidence>
<evidence type="ECO:0000313" key="10">
    <source>
        <dbReference type="Proteomes" id="UP000184391"/>
    </source>
</evidence>
<evidence type="ECO:0000256" key="7">
    <source>
        <dbReference type="ARBA" id="ARBA00023310"/>
    </source>
</evidence>
<reference evidence="10" key="1">
    <citation type="submission" date="2016-12" db="EMBL/GenBank/DDBJ databases">
        <authorList>
            <person name="Varghese N."/>
            <person name="Submissions S."/>
        </authorList>
    </citation>
    <scope>NUCLEOTIDE SEQUENCE [LARGE SCALE GENOMIC DNA]</scope>
    <source>
        <strain evidence="10">DSM 11032</strain>
    </source>
</reference>
<dbReference type="NCBIfam" id="NF004402">
    <property type="entry name" value="PRK05758.2-2"/>
    <property type="match status" value="1"/>
</dbReference>
<dbReference type="Gene3D" id="1.10.520.20">
    <property type="entry name" value="N-terminal domain of the delta subunit of the F1F0-ATP synthase"/>
    <property type="match status" value="1"/>
</dbReference>
<keyword evidence="7 8" id="KW-0066">ATP synthesis</keyword>
<dbReference type="Pfam" id="PF00213">
    <property type="entry name" value="OSCP"/>
    <property type="match status" value="1"/>
</dbReference>
<dbReference type="GO" id="GO:0045259">
    <property type="term" value="C:proton-transporting ATP synthase complex"/>
    <property type="evidence" value="ECO:0007669"/>
    <property type="project" value="UniProtKB-KW"/>
</dbReference>
<evidence type="ECO:0000256" key="2">
    <source>
        <dbReference type="ARBA" id="ARBA00022448"/>
    </source>
</evidence>
<evidence type="ECO:0000313" key="9">
    <source>
        <dbReference type="EMBL" id="SHN52787.1"/>
    </source>
</evidence>